<protein>
    <submittedName>
        <fullName evidence="1">Uncharacterized protein</fullName>
    </submittedName>
</protein>
<name>M6G4M1_9LEPT</name>
<dbReference type="Proteomes" id="UP000012101">
    <property type="component" value="Unassembled WGS sequence"/>
</dbReference>
<gene>
    <name evidence="1" type="ORF">LEP1GSC038_2267</name>
</gene>
<reference evidence="1 2" key="1">
    <citation type="submission" date="2013-01" db="EMBL/GenBank/DDBJ databases">
        <authorList>
            <person name="Harkins D.M."/>
            <person name="Durkin A.S."/>
            <person name="Brinkac L.M."/>
            <person name="Haft D.H."/>
            <person name="Selengut J.D."/>
            <person name="Sanka R."/>
            <person name="DePew J."/>
            <person name="Purushe J."/>
            <person name="Hospenthal D.R."/>
            <person name="Murray C.K."/>
            <person name="Pimentel G."/>
            <person name="Wasfy M."/>
            <person name="Vinetz J.M."/>
            <person name="Sutton G.G."/>
            <person name="Nierman W.C."/>
            <person name="Fouts D.E."/>
        </authorList>
    </citation>
    <scope>NUCLEOTIDE SEQUENCE [LARGE SCALE GENOMIC DNA]</scope>
    <source>
        <strain evidence="1 2">2006001855</strain>
    </source>
</reference>
<accession>M6G4M1</accession>
<proteinExistence type="predicted"/>
<dbReference type="EMBL" id="AFJM02000022">
    <property type="protein sequence ID" value="EMM73896.1"/>
    <property type="molecule type" value="Genomic_DNA"/>
</dbReference>
<organism evidence="1 2">
    <name type="scientific">Leptospira weilii str. 2006001855</name>
    <dbReference type="NCBI Taxonomy" id="996804"/>
    <lineage>
        <taxon>Bacteria</taxon>
        <taxon>Pseudomonadati</taxon>
        <taxon>Spirochaetota</taxon>
        <taxon>Spirochaetia</taxon>
        <taxon>Leptospirales</taxon>
        <taxon>Leptospiraceae</taxon>
        <taxon>Leptospira</taxon>
    </lineage>
</organism>
<sequence>MILVKILFFGSVSNHKILYSIFSIVGNPISNLTNRIDSVV</sequence>
<dbReference type="AlphaFoldDB" id="M6G4M1"/>
<comment type="caution">
    <text evidence="1">The sequence shown here is derived from an EMBL/GenBank/DDBJ whole genome shotgun (WGS) entry which is preliminary data.</text>
</comment>
<evidence type="ECO:0000313" key="2">
    <source>
        <dbReference type="Proteomes" id="UP000012101"/>
    </source>
</evidence>
<evidence type="ECO:0000313" key="1">
    <source>
        <dbReference type="EMBL" id="EMM73896.1"/>
    </source>
</evidence>